<gene>
    <name evidence="1" type="ORF">Glove_118g7</name>
</gene>
<name>A0A397J4E2_9GLOM</name>
<dbReference type="AlphaFoldDB" id="A0A397J4E2"/>
<reference evidence="1 2" key="1">
    <citation type="submission" date="2018-08" db="EMBL/GenBank/DDBJ databases">
        <title>Genome and evolution of the arbuscular mycorrhizal fungus Diversispora epigaea (formerly Glomus versiforme) and its bacterial endosymbionts.</title>
        <authorList>
            <person name="Sun X."/>
            <person name="Fei Z."/>
            <person name="Harrison M."/>
        </authorList>
    </citation>
    <scope>NUCLEOTIDE SEQUENCE [LARGE SCALE GENOMIC DNA]</scope>
    <source>
        <strain evidence="1 2">IT104</strain>
    </source>
</reference>
<dbReference type="OrthoDB" id="2445103at2759"/>
<protein>
    <submittedName>
        <fullName evidence="1">Uncharacterized protein</fullName>
    </submittedName>
</protein>
<comment type="caution">
    <text evidence="1">The sequence shown here is derived from an EMBL/GenBank/DDBJ whole genome shotgun (WGS) entry which is preliminary data.</text>
</comment>
<proteinExistence type="predicted"/>
<accession>A0A397J4E2</accession>
<organism evidence="1 2">
    <name type="scientific">Diversispora epigaea</name>
    <dbReference type="NCBI Taxonomy" id="1348612"/>
    <lineage>
        <taxon>Eukaryota</taxon>
        <taxon>Fungi</taxon>
        <taxon>Fungi incertae sedis</taxon>
        <taxon>Mucoromycota</taxon>
        <taxon>Glomeromycotina</taxon>
        <taxon>Glomeromycetes</taxon>
        <taxon>Diversisporales</taxon>
        <taxon>Diversisporaceae</taxon>
        <taxon>Diversispora</taxon>
    </lineage>
</organism>
<keyword evidence="2" id="KW-1185">Reference proteome</keyword>
<sequence length="105" mass="11557">MTNCHAHMTDLSSSNDSSAKLARLKLPEIEVSKEASLKIKVSVPIETSVVSDTKTNDNKPQSLITALSDDKPEIFLMTIIPSITTKTMEASVVFPMMMIKVFIMI</sequence>
<evidence type="ECO:0000313" key="2">
    <source>
        <dbReference type="Proteomes" id="UP000266861"/>
    </source>
</evidence>
<evidence type="ECO:0000313" key="1">
    <source>
        <dbReference type="EMBL" id="RHZ81558.1"/>
    </source>
</evidence>
<dbReference type="Proteomes" id="UP000266861">
    <property type="component" value="Unassembled WGS sequence"/>
</dbReference>
<dbReference type="EMBL" id="PQFF01000110">
    <property type="protein sequence ID" value="RHZ81558.1"/>
    <property type="molecule type" value="Genomic_DNA"/>
</dbReference>